<reference evidence="1 2" key="1">
    <citation type="submission" date="2020-08" db="EMBL/GenBank/DDBJ databases">
        <title>The Agave Microbiome: Exploring the role of microbial communities in plant adaptations to desert environments.</title>
        <authorList>
            <person name="Partida-Martinez L.P."/>
        </authorList>
    </citation>
    <scope>NUCLEOTIDE SEQUENCE [LARGE SCALE GENOMIC DNA]</scope>
    <source>
        <strain evidence="1 2">RAS26</strain>
    </source>
</reference>
<evidence type="ECO:0000313" key="2">
    <source>
        <dbReference type="Proteomes" id="UP000518206"/>
    </source>
</evidence>
<protein>
    <submittedName>
        <fullName evidence="1">Uncharacterized protein</fullName>
    </submittedName>
</protein>
<dbReference type="RefSeq" id="WP_183298233.1">
    <property type="nucleotide sequence ID" value="NZ_JACHVX010000011.1"/>
</dbReference>
<evidence type="ECO:0000313" key="1">
    <source>
        <dbReference type="EMBL" id="MBB2925524.1"/>
    </source>
</evidence>
<dbReference type="EMBL" id="JACHVX010000011">
    <property type="protein sequence ID" value="MBB2925524.1"/>
    <property type="molecule type" value="Genomic_DNA"/>
</dbReference>
<dbReference type="Proteomes" id="UP000518206">
    <property type="component" value="Unassembled WGS sequence"/>
</dbReference>
<accession>A0A7W4YDU6</accession>
<gene>
    <name evidence="1" type="ORF">FHR80_004471</name>
</gene>
<dbReference type="Pfam" id="PF18143">
    <property type="entry name" value="HAD_SAK_2"/>
    <property type="match status" value="1"/>
</dbReference>
<comment type="caution">
    <text evidence="1">The sequence shown here is derived from an EMBL/GenBank/DDBJ whole genome shotgun (WGS) entry which is preliminary data.</text>
</comment>
<proteinExistence type="predicted"/>
<organism evidence="1 2">
    <name type="scientific">Cellulomonas cellasea</name>
    <dbReference type="NCBI Taxonomy" id="43670"/>
    <lineage>
        <taxon>Bacteria</taxon>
        <taxon>Bacillati</taxon>
        <taxon>Actinomycetota</taxon>
        <taxon>Actinomycetes</taxon>
        <taxon>Micrococcales</taxon>
        <taxon>Cellulomonadaceae</taxon>
        <taxon>Cellulomonas</taxon>
    </lineage>
</organism>
<reference evidence="1 2" key="2">
    <citation type="submission" date="2020-08" db="EMBL/GenBank/DDBJ databases">
        <authorList>
            <person name="Partida-Martinez L."/>
            <person name="Huntemann M."/>
            <person name="Clum A."/>
            <person name="Wang J."/>
            <person name="Palaniappan K."/>
            <person name="Ritter S."/>
            <person name="Chen I.-M."/>
            <person name="Stamatis D."/>
            <person name="Reddy T."/>
            <person name="O'Malley R."/>
            <person name="Daum C."/>
            <person name="Shapiro N."/>
            <person name="Ivanova N."/>
            <person name="Kyrpides N."/>
            <person name="Woyke T."/>
        </authorList>
    </citation>
    <scope>NUCLEOTIDE SEQUENCE [LARGE SCALE GENOMIC DNA]</scope>
    <source>
        <strain evidence="1 2">RAS26</strain>
    </source>
</reference>
<name>A0A7W4YDU6_9CELL</name>
<dbReference type="AlphaFoldDB" id="A0A7W4YDU6"/>
<sequence>MNGAGRPDVPVWLLDVDGVLNARSRPGWSAAPAQRYAHANGLRFKLRWSPALLTEVRNLIGTDTVEIRWATSWVPHIDQVARAMALPDLPLAFTLPSNLAAATDELHEATEAAKRAAALDTVESGRRLLWTDDDAIWPSGPEREHLEAAGALLIAPDERHGLQPEDVAAIRAWLNAP</sequence>